<organism evidence="2 3">
    <name type="scientific">Phytophthora fragariaefolia</name>
    <dbReference type="NCBI Taxonomy" id="1490495"/>
    <lineage>
        <taxon>Eukaryota</taxon>
        <taxon>Sar</taxon>
        <taxon>Stramenopiles</taxon>
        <taxon>Oomycota</taxon>
        <taxon>Peronosporomycetes</taxon>
        <taxon>Peronosporales</taxon>
        <taxon>Peronosporaceae</taxon>
        <taxon>Phytophthora</taxon>
    </lineage>
</organism>
<reference evidence="2" key="1">
    <citation type="submission" date="2023-04" db="EMBL/GenBank/DDBJ databases">
        <title>Phytophthora fragariaefolia NBRC 109709.</title>
        <authorList>
            <person name="Ichikawa N."/>
            <person name="Sato H."/>
            <person name="Tonouchi N."/>
        </authorList>
    </citation>
    <scope>NUCLEOTIDE SEQUENCE</scope>
    <source>
        <strain evidence="2">NBRC 109709</strain>
    </source>
</reference>
<dbReference type="EMBL" id="BSXT01018933">
    <property type="protein sequence ID" value="GMG16396.1"/>
    <property type="molecule type" value="Genomic_DNA"/>
</dbReference>
<comment type="caution">
    <text evidence="2">The sequence shown here is derived from an EMBL/GenBank/DDBJ whole genome shotgun (WGS) entry which is preliminary data.</text>
</comment>
<name>A0A9W7DAB6_9STRA</name>
<evidence type="ECO:0000259" key="1">
    <source>
        <dbReference type="Pfam" id="PF20600"/>
    </source>
</evidence>
<evidence type="ECO:0000313" key="3">
    <source>
        <dbReference type="Proteomes" id="UP001165121"/>
    </source>
</evidence>
<dbReference type="AlphaFoldDB" id="A0A9W7DAB6"/>
<accession>A0A9W7DAB6</accession>
<dbReference type="Proteomes" id="UP001165121">
    <property type="component" value="Unassembled WGS sequence"/>
</dbReference>
<sequence>MLLRVNPEHAPWSTLFAVCRLVLFLVVFDFAEYSWRTNSHGVPPDTSVKVSRGKSIATVKDGQNSYNSGIITYDCPSALNGSQGYASLKDAYIVMPYTVSMKNTGANATGVANRYALGMKCNIASIVDEVKVYLNGKSIITPSECKQMWSNVLAIVELTTAEVEKHGADMHLFQMTGSQKNTTLEHSKPNTGFVRRVLNNPPEVASATTNSHGWPTLNKTTSQAIAQMRGTGAFKAGADGNVGSTIGEWFYMLKIHLVDLHPIFNEIDLVGNPQLKLELKVQTCYSDIAVVGSAAGTARAMSLTSTTLVAGSICPVMVGSANFVSATQADPMYSVIGTNTSGSTIRVAWGAIHNAITTIATAGSYYPFTQSRLLLPLYDIANPTALVSKPMKTIKYLGCYSQMIEDQAGIGMITSNKTFSVQVASSHKNVKYVWVIPFANTKSGNYATAITTPQYASPFDSAPWTCQPGSSIRDFQVQVGNKNVFQDVHSYDWMTFYDEFSKIGAVNGDLSREISNGRIGIDKWQTAQRILVADFSRISEVDVPQSIKHKSKTIREVYETDPGYCRWLMNQKGLVGYDSDIGKFLAQKFGNDDGSFLMTWGKYKHKTIKQIQAIDTNYLEWLSSNEFVKTKMPKLKTEVDELLKS</sequence>
<proteinExistence type="predicted"/>
<protein>
    <submittedName>
        <fullName evidence="2">Unnamed protein product</fullName>
    </submittedName>
</protein>
<keyword evidence="3" id="KW-1185">Reference proteome</keyword>
<dbReference type="OrthoDB" id="116694at2759"/>
<evidence type="ECO:0000313" key="2">
    <source>
        <dbReference type="EMBL" id="GMG16396.1"/>
    </source>
</evidence>
<dbReference type="InterPro" id="IPR046768">
    <property type="entry name" value="ExoX-like_C"/>
</dbReference>
<feature type="domain" description="Exodeoxyribonuclease X-like C-terminal" evidence="1">
    <location>
        <begin position="599"/>
        <end position="626"/>
    </location>
</feature>
<gene>
    <name evidence="2" type="ORF">Pfra01_002975000</name>
</gene>
<dbReference type="Pfam" id="PF20600">
    <property type="entry name" value="ExoX-like_C"/>
    <property type="match status" value="1"/>
</dbReference>